<protein>
    <submittedName>
        <fullName evidence="2">Uncharacterized protein</fullName>
    </submittedName>
</protein>
<evidence type="ECO:0000256" key="1">
    <source>
        <dbReference type="SAM" id="Phobius"/>
    </source>
</evidence>
<dbReference type="Proteomes" id="UP000228535">
    <property type="component" value="Unassembled WGS sequence"/>
</dbReference>
<reference evidence="2 3" key="1">
    <citation type="submission" date="2017-11" db="EMBL/GenBank/DDBJ databases">
        <title>Genomic Encyclopedia of Archaeal and Bacterial Type Strains, Phase II (KMG-II): From Individual Species to Whole Genera.</title>
        <authorList>
            <person name="Goeker M."/>
        </authorList>
    </citation>
    <scope>NUCLEOTIDE SEQUENCE [LARGE SCALE GENOMIC DNA]</scope>
    <source>
        <strain evidence="2 3">DSM 11115</strain>
    </source>
</reference>
<dbReference type="EMBL" id="PGFA01000004">
    <property type="protein sequence ID" value="PJJ48736.1"/>
    <property type="molecule type" value="Genomic_DNA"/>
</dbReference>
<keyword evidence="1" id="KW-1133">Transmembrane helix</keyword>
<keyword evidence="3" id="KW-1185">Reference proteome</keyword>
<dbReference type="AlphaFoldDB" id="A0A2M9ASS0"/>
<name>A0A2M9ASS0_9BACT</name>
<comment type="caution">
    <text evidence="2">The sequence shown here is derived from an EMBL/GenBank/DDBJ whole genome shotgun (WGS) entry which is preliminary data.</text>
</comment>
<dbReference type="RefSeq" id="WP_100338662.1">
    <property type="nucleotide sequence ID" value="NZ_PGFA01000004.1"/>
</dbReference>
<accession>A0A2M9ASS0</accession>
<evidence type="ECO:0000313" key="2">
    <source>
        <dbReference type="EMBL" id="PJJ48736.1"/>
    </source>
</evidence>
<proteinExistence type="predicted"/>
<evidence type="ECO:0000313" key="3">
    <source>
        <dbReference type="Proteomes" id="UP000228535"/>
    </source>
</evidence>
<keyword evidence="1" id="KW-0472">Membrane</keyword>
<keyword evidence="1" id="KW-0812">Transmembrane</keyword>
<feature type="transmembrane region" description="Helical" evidence="1">
    <location>
        <begin position="57"/>
        <end position="76"/>
    </location>
</feature>
<sequence>MPGDSTPAQAWWTPLVGASLAVTYELTRQLLRNWLLQTIRAAHARPIFTADLLREQLIHFLLYFAFGSMLLLILSWRPSPGQAEVAAEPGS</sequence>
<organism evidence="2 3">
    <name type="scientific">Hymenobacter chitinivorans DSM 11115</name>
    <dbReference type="NCBI Taxonomy" id="1121954"/>
    <lineage>
        <taxon>Bacteria</taxon>
        <taxon>Pseudomonadati</taxon>
        <taxon>Bacteroidota</taxon>
        <taxon>Cytophagia</taxon>
        <taxon>Cytophagales</taxon>
        <taxon>Hymenobacteraceae</taxon>
        <taxon>Hymenobacter</taxon>
    </lineage>
</organism>
<gene>
    <name evidence="2" type="ORF">CLV45_4446</name>
</gene>